<proteinExistence type="inferred from homology"/>
<accession>L8XUC7</accession>
<evidence type="ECO:0000259" key="5">
    <source>
        <dbReference type="Pfam" id="PF04073"/>
    </source>
</evidence>
<organism evidence="6 7">
    <name type="scientific">Wohlfahrtiimonas chitiniclastica SH04</name>
    <dbReference type="NCBI Taxonomy" id="1261130"/>
    <lineage>
        <taxon>Bacteria</taxon>
        <taxon>Pseudomonadati</taxon>
        <taxon>Pseudomonadota</taxon>
        <taxon>Gammaproteobacteria</taxon>
        <taxon>Cardiobacteriales</taxon>
        <taxon>Ignatzschineriaceae</taxon>
        <taxon>Wohlfahrtiimonas</taxon>
    </lineage>
</organism>
<dbReference type="GO" id="GO:0002161">
    <property type="term" value="F:aminoacyl-tRNA deacylase activity"/>
    <property type="evidence" value="ECO:0007669"/>
    <property type="project" value="InterPro"/>
</dbReference>
<feature type="domain" description="YbaK/aminoacyl-tRNA synthetase-associated" evidence="5">
    <location>
        <begin position="67"/>
        <end position="178"/>
    </location>
</feature>
<dbReference type="InterPro" id="IPR007214">
    <property type="entry name" value="YbaK/aa-tRNA-synth-assoc-dom"/>
</dbReference>
<evidence type="ECO:0000313" key="7">
    <source>
        <dbReference type="Proteomes" id="UP000011617"/>
    </source>
</evidence>
<dbReference type="NCBIfam" id="TIGR00011">
    <property type="entry name" value="YbaK_EbsC"/>
    <property type="match status" value="1"/>
</dbReference>
<dbReference type="SUPFAM" id="SSF55826">
    <property type="entry name" value="YbaK/ProRS associated domain"/>
    <property type="match status" value="1"/>
</dbReference>
<dbReference type="PANTHER" id="PTHR30411:SF0">
    <property type="entry name" value="CYS-TRNA(PRO)_CYS-TRNA(CYS) DEACYLASE YBAK"/>
    <property type="match status" value="1"/>
</dbReference>
<dbReference type="HOGENOM" id="CLU_094875_3_0_6"/>
<dbReference type="Proteomes" id="UP000011617">
    <property type="component" value="Unassembled WGS sequence"/>
</dbReference>
<sequence>MDETLNNKAPQRGFFLGYTNGFQSKGDIMAKSKVDKTNAMRALDQLKINYEALSYPCEGDEVKGGLEVAQLLGESPNVVYKTLVTHSDHDYVVAVIPSAEHLSLKRLAKAIGHKKLEMIAVAKLEPLTGYVRGGCSPIKMKKTFPTFIASAAESLPYIIISAGKRGTQIKIAPQDLLKAVRCQFADISDLEAE</sequence>
<evidence type="ECO:0000313" key="6">
    <source>
        <dbReference type="EMBL" id="ELV07482.1"/>
    </source>
</evidence>
<keyword evidence="7" id="KW-1185">Reference proteome</keyword>
<evidence type="ECO:0000256" key="1">
    <source>
        <dbReference type="ARBA" id="ARBA00009798"/>
    </source>
</evidence>
<keyword evidence="3 4" id="KW-0456">Lyase</keyword>
<evidence type="ECO:0000256" key="4">
    <source>
        <dbReference type="PIRNR" id="PIRNR006181"/>
    </source>
</evidence>
<dbReference type="CDD" id="cd00002">
    <property type="entry name" value="YbaK_deacylase"/>
    <property type="match status" value="1"/>
</dbReference>
<dbReference type="GO" id="GO:0006412">
    <property type="term" value="P:translation"/>
    <property type="evidence" value="ECO:0007669"/>
    <property type="project" value="UniProtKB-KW"/>
</dbReference>
<keyword evidence="2 4" id="KW-0648">Protein biosynthesis</keyword>
<dbReference type="InterPro" id="IPR036754">
    <property type="entry name" value="YbaK/aa-tRNA-synt-asso_dom_sf"/>
</dbReference>
<dbReference type="Gene3D" id="3.90.960.10">
    <property type="entry name" value="YbaK/aminoacyl-tRNA synthetase-associated domain"/>
    <property type="match status" value="1"/>
</dbReference>
<evidence type="ECO:0000256" key="3">
    <source>
        <dbReference type="ARBA" id="ARBA00023239"/>
    </source>
</evidence>
<dbReference type="EC" id="4.2.-.-" evidence="4"/>
<reference evidence="6 7" key="1">
    <citation type="journal article" date="2013" name="Genome Announc.">
        <title>Complete Genome Sequence of Wohlfahrtiimonas chitiniclastica Strain SH04, Isolated from Chrysomya megacephala Collected from Pudong International Airport in China.</title>
        <authorList>
            <person name="Cao X.M."/>
            <person name="Chen T."/>
            <person name="Xu L.Z."/>
            <person name="Yao L.S."/>
            <person name="Qi J."/>
            <person name="Zhang X.L."/>
            <person name="Yan Q.L."/>
            <person name="Deng Y.H."/>
            <person name="Guo T.Y."/>
            <person name="Wang J."/>
            <person name="Hu K.X."/>
            <person name="Xu B.L."/>
        </authorList>
    </citation>
    <scope>NUCLEOTIDE SEQUENCE [LARGE SCALE GENOMIC DNA]</scope>
    <source>
        <strain evidence="6 7">SH04</strain>
    </source>
</reference>
<protein>
    <recommendedName>
        <fullName evidence="4">Cys-tRNA(Pro)/Cys-tRNA(Cys) deacylase</fullName>
        <ecNumber evidence="4">4.2.-.-</ecNumber>
    </recommendedName>
</protein>
<evidence type="ECO:0000256" key="2">
    <source>
        <dbReference type="ARBA" id="ARBA00022917"/>
    </source>
</evidence>
<dbReference type="PATRIC" id="fig|1261130.3.peg.1630"/>
<comment type="caution">
    <text evidence="6">The sequence shown here is derived from an EMBL/GenBank/DDBJ whole genome shotgun (WGS) entry which is preliminary data.</text>
</comment>
<name>L8XUC7_9GAMM</name>
<dbReference type="PIRSF" id="PIRSF006181">
    <property type="entry name" value="EbsC_YbaK"/>
    <property type="match status" value="1"/>
</dbReference>
<gene>
    <name evidence="6" type="ORF">F387_01599</name>
</gene>
<dbReference type="Pfam" id="PF04073">
    <property type="entry name" value="tRNA_edit"/>
    <property type="match status" value="1"/>
</dbReference>
<dbReference type="PANTHER" id="PTHR30411">
    <property type="entry name" value="CYTOPLASMIC PROTEIN"/>
    <property type="match status" value="1"/>
</dbReference>
<dbReference type="EMBL" id="AOBV01000010">
    <property type="protein sequence ID" value="ELV07482.1"/>
    <property type="molecule type" value="Genomic_DNA"/>
</dbReference>
<dbReference type="InterPro" id="IPR004369">
    <property type="entry name" value="Prolyl-tRNA_editing_YbaK/EbsC"/>
</dbReference>
<comment type="similarity">
    <text evidence="1 4">Belongs to the prolyl-tRNA editing family. YbaK/EbsC subfamily.</text>
</comment>
<dbReference type="GO" id="GO:0016829">
    <property type="term" value="F:lyase activity"/>
    <property type="evidence" value="ECO:0007669"/>
    <property type="project" value="UniProtKB-KW"/>
</dbReference>
<dbReference type="AlphaFoldDB" id="L8XUC7"/>